<dbReference type="InterPro" id="IPR011047">
    <property type="entry name" value="Quinoprotein_ADH-like_sf"/>
</dbReference>
<feature type="region of interest" description="Disordered" evidence="7">
    <location>
        <begin position="320"/>
        <end position="343"/>
    </location>
</feature>
<evidence type="ECO:0000256" key="7">
    <source>
        <dbReference type="SAM" id="MobiDB-lite"/>
    </source>
</evidence>
<comment type="subcellular location">
    <subcellularLocation>
        <location evidence="1">Fimbrium</location>
    </subcellularLocation>
</comment>
<gene>
    <name evidence="11" type="ORF">B0H24_103035</name>
    <name evidence="10" type="ORF">BY455_12935</name>
</gene>
<dbReference type="RefSeq" id="WP_104417200.1">
    <property type="nucleotide sequence ID" value="NZ_PTIT01000029.1"/>
</dbReference>
<keyword evidence="13" id="KW-1185">Reference proteome</keyword>
<feature type="signal peptide" evidence="8">
    <location>
        <begin position="1"/>
        <end position="33"/>
    </location>
</feature>
<dbReference type="InterPro" id="IPR008707">
    <property type="entry name" value="B-propeller_PilY1"/>
</dbReference>
<reference evidence="10 13" key="1">
    <citation type="submission" date="2018-02" db="EMBL/GenBank/DDBJ databases">
        <title>Deep subsurface shale carbon reservoir microbial communities from Ohio and West Virginia, USA.</title>
        <authorList>
            <person name="Wrighton K."/>
        </authorList>
    </citation>
    <scope>NUCLEOTIDE SEQUENCE [LARGE SCALE GENOMIC DNA]</scope>
    <source>
        <strain evidence="10 13">UTICA-S1B6</strain>
    </source>
</reference>
<dbReference type="EMBL" id="PTIT01000029">
    <property type="protein sequence ID" value="PPK50301.1"/>
    <property type="molecule type" value="Genomic_DNA"/>
</dbReference>
<evidence type="ECO:0000256" key="5">
    <source>
        <dbReference type="ARBA" id="ARBA00022837"/>
    </source>
</evidence>
<evidence type="ECO:0000256" key="1">
    <source>
        <dbReference type="ARBA" id="ARBA00004561"/>
    </source>
</evidence>
<evidence type="ECO:0000256" key="3">
    <source>
        <dbReference type="ARBA" id="ARBA00022558"/>
    </source>
</evidence>
<keyword evidence="8" id="KW-0732">Signal</keyword>
<accession>A0A2S6G3L9</accession>
<evidence type="ECO:0000313" key="11">
    <source>
        <dbReference type="EMBL" id="PPK52922.1"/>
    </source>
</evidence>
<dbReference type="GO" id="GO:0046872">
    <property type="term" value="F:metal ion binding"/>
    <property type="evidence" value="ECO:0007669"/>
    <property type="project" value="UniProtKB-KW"/>
</dbReference>
<dbReference type="AlphaFoldDB" id="A0A2S6G3L9"/>
<dbReference type="Proteomes" id="UP000239648">
    <property type="component" value="Unassembled WGS sequence"/>
</dbReference>
<evidence type="ECO:0000313" key="10">
    <source>
        <dbReference type="EMBL" id="PPK50301.1"/>
    </source>
</evidence>
<dbReference type="SUPFAM" id="SSF50998">
    <property type="entry name" value="Quinoprotein alcohol dehydrogenase-like"/>
    <property type="match status" value="1"/>
</dbReference>
<keyword evidence="6" id="KW-0281">Fimbrium</keyword>
<dbReference type="Proteomes" id="UP000239446">
    <property type="component" value="Unassembled WGS sequence"/>
</dbReference>
<evidence type="ECO:0000256" key="2">
    <source>
        <dbReference type="ARBA" id="ARBA00008387"/>
    </source>
</evidence>
<evidence type="ECO:0000313" key="12">
    <source>
        <dbReference type="Proteomes" id="UP000239446"/>
    </source>
</evidence>
<dbReference type="GO" id="GO:0009289">
    <property type="term" value="C:pilus"/>
    <property type="evidence" value="ECO:0007669"/>
    <property type="project" value="UniProtKB-SubCell"/>
</dbReference>
<evidence type="ECO:0000256" key="8">
    <source>
        <dbReference type="SAM" id="SignalP"/>
    </source>
</evidence>
<protein>
    <submittedName>
        <fullName evidence="11">Type IV pilus assembly protein PilY1</fullName>
    </submittedName>
</protein>
<keyword evidence="5" id="KW-0106">Calcium</keyword>
<name>A0A2S6G3L9_9GAMM</name>
<comment type="similarity">
    <text evidence="2">Belongs to the PilY1 family.</text>
</comment>
<evidence type="ECO:0000256" key="4">
    <source>
        <dbReference type="ARBA" id="ARBA00022723"/>
    </source>
</evidence>
<evidence type="ECO:0000313" key="13">
    <source>
        <dbReference type="Proteomes" id="UP000239648"/>
    </source>
</evidence>
<dbReference type="OrthoDB" id="7156875at2"/>
<evidence type="ECO:0000256" key="6">
    <source>
        <dbReference type="ARBA" id="ARBA00023263"/>
    </source>
</evidence>
<sequence length="1133" mass="122901">MNHQLISRLKRLGTARPSAFSAALLFTIATSQAAYGQVNLASVPLFLKESVDPNLMFIFDDSGSMGWRYMPDTLAYDINDNWYYSSAVNKVYYNPEVTYLPPFKPDGSGRYPNSDYTNAPVNGFDPNSYRDNLSTYIRFDSNPLEEGFYMDLKDTDQCRANPKDNDCYDAVLINDASAEVKQNYANWFSYYSTRAKAAKSGITEAFFTLPEFIRLGYGAINVNNNTVDGKQDTDTVISGVRPYTNTRRQEFLKWLHEKTVYGGTPLRTALEDTGEYYSRSDNEGPWGANPGTNDTTDHLECRQSFAILMTDGIWNGTNPDVGHIDNTAGPSYTNPDPDGEDFSYQPGSPFSDTHSNTLADVAMKYWKNDLRSDLDNEVPPSSVDPAFWQHMVTFTVGLGVAGEISEAEATAAIESGATINWPEPARNRGSENVDDLLHAAINGRGGFASAADPETFTSAIQEFLGDAVARAQTSAAAAAVSSAVLRTESVGYFAGFRSEDWSGTLSAFNFDQGTQIWDAETILASTDPGSRTLVTYNGTSGVELAFENSGSLSNLSSAQEAALNADPTLASVQDGLGHQRLAWLHGDTNANNAFRSRDTIDESGATVTRLLGDIINANPQFVGNPNFGFARLPGDEGKSYGAFRSTTTYQNRIDTVYVPANDGILHAFNSENGSELFGYVPGELLLPSGTDTHARISELMLSDYTHKYFMDGTPRVQDAYIDKDGDGDKEWRTVLVGAMGLGGKTVFALDVTDPGSFSPADDVLWEFTHANLGYGVTDPQIARLENGYWVAIFGNGYNGTSDQSSLFVVDLENGTLVDELETGVGSAISPNGLAAPVVTSFPETDAVTRYAYGGDLLGNVWRFDLTGTNTNKWSASRLFTAADSIGTAQPITVAPRVAVNPSNADELVLAFGTGSFIQNGDEGNFSVQSLYAIQDDLSQSNLTRSDLLKQTITNQETVTVDRASGNGTNTFTVRETSENNLTSESGWFLDLVYDDDLTGERVISRATFPFGVNPDRVRFTTVIPDDNPCSSGRTGFIMDLKLSSGEPSDTPVFDLNSDGIFNAGDIVVDYAPSGIQQGYGGENRTIANSSGDSEVLLPGQNPNQINPEDPCKDALCARSLGSNIGRQTWEQLR</sequence>
<feature type="domain" description="PilY1 beta-propeller" evidence="9">
    <location>
        <begin position="611"/>
        <end position="958"/>
    </location>
</feature>
<reference evidence="11 12" key="2">
    <citation type="submission" date="2018-02" db="EMBL/GenBank/DDBJ databases">
        <title>Subsurface microbial communities from deep shales in Ohio and West Virginia, USA.</title>
        <authorList>
            <person name="Wrighton K."/>
        </authorList>
    </citation>
    <scope>NUCLEOTIDE SEQUENCE [LARGE SCALE GENOMIC DNA]</scope>
    <source>
        <strain evidence="11 12">UTICA-S1B9</strain>
    </source>
</reference>
<proteinExistence type="inferred from homology"/>
<evidence type="ECO:0000259" key="9">
    <source>
        <dbReference type="Pfam" id="PF05567"/>
    </source>
</evidence>
<keyword evidence="3" id="KW-1029">Fimbrium biogenesis</keyword>
<dbReference type="EMBL" id="PTIU01000030">
    <property type="protein sequence ID" value="PPK52922.1"/>
    <property type="molecule type" value="Genomic_DNA"/>
</dbReference>
<keyword evidence="4" id="KW-0479">Metal-binding</keyword>
<feature type="chain" id="PRO_5015715048" evidence="8">
    <location>
        <begin position="34"/>
        <end position="1133"/>
    </location>
</feature>
<organism evidence="11 12">
    <name type="scientific">Marinobacter persicus</name>
    <dbReference type="NCBI Taxonomy" id="930118"/>
    <lineage>
        <taxon>Bacteria</taxon>
        <taxon>Pseudomonadati</taxon>
        <taxon>Pseudomonadota</taxon>
        <taxon>Gammaproteobacteria</taxon>
        <taxon>Pseudomonadales</taxon>
        <taxon>Marinobacteraceae</taxon>
        <taxon>Marinobacter</taxon>
    </lineage>
</organism>
<dbReference type="Pfam" id="PF05567">
    <property type="entry name" value="T4P_PilY1"/>
    <property type="match status" value="1"/>
</dbReference>
<comment type="caution">
    <text evidence="11">The sequence shown here is derived from an EMBL/GenBank/DDBJ whole genome shotgun (WGS) entry which is preliminary data.</text>
</comment>